<keyword evidence="1" id="KW-0812">Transmembrane</keyword>
<dbReference type="Pfam" id="PF03168">
    <property type="entry name" value="LEA_2"/>
    <property type="match status" value="1"/>
</dbReference>
<name>A0A061GCT5_THECC</name>
<evidence type="ECO:0000259" key="2">
    <source>
        <dbReference type="Pfam" id="PF03168"/>
    </source>
</evidence>
<dbReference type="InterPro" id="IPR004864">
    <property type="entry name" value="LEA_2"/>
</dbReference>
<dbReference type="OMA" id="TRANKSH"/>
<dbReference type="HOGENOM" id="CLU_050605_2_0_1"/>
<dbReference type="STRING" id="3641.A0A061GCT5"/>
<dbReference type="Gramene" id="EOY24869">
    <property type="protein sequence ID" value="EOY24869"/>
    <property type="gene ID" value="TCM_016352"/>
</dbReference>
<organism evidence="3 4">
    <name type="scientific">Theobroma cacao</name>
    <name type="common">Cacao</name>
    <name type="synonym">Cocoa</name>
    <dbReference type="NCBI Taxonomy" id="3641"/>
    <lineage>
        <taxon>Eukaryota</taxon>
        <taxon>Viridiplantae</taxon>
        <taxon>Streptophyta</taxon>
        <taxon>Embryophyta</taxon>
        <taxon>Tracheophyta</taxon>
        <taxon>Spermatophyta</taxon>
        <taxon>Magnoliopsida</taxon>
        <taxon>eudicotyledons</taxon>
        <taxon>Gunneridae</taxon>
        <taxon>Pentapetalae</taxon>
        <taxon>rosids</taxon>
        <taxon>malvids</taxon>
        <taxon>Malvales</taxon>
        <taxon>Malvaceae</taxon>
        <taxon>Byttnerioideae</taxon>
        <taxon>Theobroma</taxon>
    </lineage>
</organism>
<dbReference type="eggNOG" id="ENOG502S0D6">
    <property type="taxonomic scope" value="Eukaryota"/>
</dbReference>
<dbReference type="InParanoid" id="A0A061GCT5"/>
<accession>A0A061GCT5</accession>
<keyword evidence="4" id="KW-1185">Reference proteome</keyword>
<evidence type="ECO:0000313" key="3">
    <source>
        <dbReference type="EMBL" id="EOY24869.1"/>
    </source>
</evidence>
<keyword evidence="1" id="KW-0472">Membrane</keyword>
<gene>
    <name evidence="3" type="ORF">TCM_016352</name>
</gene>
<dbReference type="EMBL" id="CM001881">
    <property type="protein sequence ID" value="EOY24869.1"/>
    <property type="molecule type" value="Genomic_DNA"/>
</dbReference>
<dbReference type="Proteomes" id="UP000026915">
    <property type="component" value="Chromosome 3"/>
</dbReference>
<feature type="domain" description="Late embryogenesis abundant protein LEA-2 subgroup" evidence="2">
    <location>
        <begin position="70"/>
        <end position="169"/>
    </location>
</feature>
<protein>
    <submittedName>
        <fullName evidence="3">Late embryogenesis abundant hydroxyproline-rich glycofamily protein</fullName>
    </submittedName>
</protein>
<keyword evidence="1" id="KW-1133">Transmembrane helix</keyword>
<dbReference type="AlphaFoldDB" id="A0A061GCT5"/>
<proteinExistence type="predicted"/>
<sequence length="226" mass="24677">MKVRREGSNAKCLAYVAAFVVFQTAIILLFALTVMRIRSPKVRFGAVTVESFSTVNSSSPSFDMKLMAQVAVKNTNFGHFKYENSTVTILYGGMPVGEAAIFKGRARARQTKKFNINVDISSSRLSSNSNLGNDINAGVLPLSSQAKLKGKVHLMKVIKKKKSGEMSCTMGINLATRANKSHKFRSSTSSLYRFDGTADNCLAFSDNEAPWKELNSVQVSVNLSGK</sequence>
<reference evidence="3 4" key="1">
    <citation type="journal article" date="2013" name="Genome Biol.">
        <title>The genome sequence of the most widely cultivated cacao type and its use to identify candidate genes regulating pod color.</title>
        <authorList>
            <person name="Motamayor J.C."/>
            <person name="Mockaitis K."/>
            <person name="Schmutz J."/>
            <person name="Haiminen N."/>
            <person name="Iii D.L."/>
            <person name="Cornejo O."/>
            <person name="Findley S.D."/>
            <person name="Zheng P."/>
            <person name="Utro F."/>
            <person name="Royaert S."/>
            <person name="Saski C."/>
            <person name="Jenkins J."/>
            <person name="Podicheti R."/>
            <person name="Zhao M."/>
            <person name="Scheffler B.E."/>
            <person name="Stack J.C."/>
            <person name="Feltus F.A."/>
            <person name="Mustiga G.M."/>
            <person name="Amores F."/>
            <person name="Phillips W."/>
            <person name="Marelli J.P."/>
            <person name="May G.D."/>
            <person name="Shapiro H."/>
            <person name="Ma J."/>
            <person name="Bustamante C.D."/>
            <person name="Schnell R.J."/>
            <person name="Main D."/>
            <person name="Gilbert D."/>
            <person name="Parida L."/>
            <person name="Kuhn D.N."/>
        </authorList>
    </citation>
    <scope>NUCLEOTIDE SEQUENCE [LARGE SCALE GENOMIC DNA]</scope>
    <source>
        <strain evidence="4">cv. Matina 1-6</strain>
    </source>
</reference>
<feature type="transmembrane region" description="Helical" evidence="1">
    <location>
        <begin position="12"/>
        <end position="35"/>
    </location>
</feature>
<dbReference type="Gene3D" id="2.60.40.1820">
    <property type="match status" value="1"/>
</dbReference>
<dbReference type="InterPro" id="IPR055301">
    <property type="entry name" value="Lea14-like_2"/>
</dbReference>
<evidence type="ECO:0000313" key="4">
    <source>
        <dbReference type="Proteomes" id="UP000026915"/>
    </source>
</evidence>
<dbReference type="PANTHER" id="PTHR31852">
    <property type="entry name" value="LATE EMBRYOGENESIS ABUNDANT (LEA) HYDROXYPROLINE-RICH GLYCOPROTEIN FAMILY"/>
    <property type="match status" value="1"/>
</dbReference>
<evidence type="ECO:0000256" key="1">
    <source>
        <dbReference type="SAM" id="Phobius"/>
    </source>
</evidence>